<dbReference type="RefSeq" id="WP_169464863.1">
    <property type="nucleotide sequence ID" value="NZ_JABBGG010000004.1"/>
</dbReference>
<dbReference type="Proteomes" id="UP000583752">
    <property type="component" value="Unassembled WGS sequence"/>
</dbReference>
<dbReference type="InterPro" id="IPR041916">
    <property type="entry name" value="Anti_sigma_zinc_sf"/>
</dbReference>
<dbReference type="AlphaFoldDB" id="A0A848HLX2"/>
<gene>
    <name evidence="2" type="ORF">HHL21_08715</name>
</gene>
<dbReference type="EMBL" id="JABBGG010000004">
    <property type="protein sequence ID" value="NML61160.1"/>
    <property type="molecule type" value="Genomic_DNA"/>
</dbReference>
<keyword evidence="1" id="KW-1133">Transmembrane helix</keyword>
<keyword evidence="3" id="KW-1185">Reference proteome</keyword>
<sequence length="245" mass="25367">MKFSDETLMAYADGELDPATRTAVERAIRSDPTLAAKVRQHTALRSNVFAAFGPIADEPVPPRLTAATRSGKVIQLNTARAARAEAPQEKRRWSWAEWGGIAAALMVGVLAGGAGVIGLQDQPQLAATPGGTLLAQGGLAVALSTQLAGAAAQDAPVKIGVSFEARDGGYCRTFMMGAAAGLACRNGAEWKVPLMAQAASGAAGAYRQAGSEMPPVVLDAIDTRISGQTLDAKAEEAARARGWQR</sequence>
<dbReference type="Gene3D" id="1.10.10.1320">
    <property type="entry name" value="Anti-sigma factor, zinc-finger domain"/>
    <property type="match status" value="1"/>
</dbReference>
<feature type="transmembrane region" description="Helical" evidence="1">
    <location>
        <begin position="98"/>
        <end position="119"/>
    </location>
</feature>
<keyword evidence="1" id="KW-0812">Transmembrane</keyword>
<comment type="caution">
    <text evidence="2">The sequence shown here is derived from an EMBL/GenBank/DDBJ whole genome shotgun (WGS) entry which is preliminary data.</text>
</comment>
<evidence type="ECO:0000313" key="2">
    <source>
        <dbReference type="EMBL" id="NML61160.1"/>
    </source>
</evidence>
<organism evidence="2 3">
    <name type="scientific">Massilia polaris</name>
    <dbReference type="NCBI Taxonomy" id="2728846"/>
    <lineage>
        <taxon>Bacteria</taxon>
        <taxon>Pseudomonadati</taxon>
        <taxon>Pseudomonadota</taxon>
        <taxon>Betaproteobacteria</taxon>
        <taxon>Burkholderiales</taxon>
        <taxon>Oxalobacteraceae</taxon>
        <taxon>Telluria group</taxon>
        <taxon>Massilia</taxon>
    </lineage>
</organism>
<accession>A0A848HLX2</accession>
<reference evidence="2 3" key="1">
    <citation type="submission" date="2020-04" db="EMBL/GenBank/DDBJ databases">
        <title>Massilia sp. RP-1-19 isolated from soil.</title>
        <authorList>
            <person name="Dahal R.H."/>
        </authorList>
    </citation>
    <scope>NUCLEOTIDE SEQUENCE [LARGE SCALE GENOMIC DNA]</scope>
    <source>
        <strain evidence="2 3">RP-1-19</strain>
    </source>
</reference>
<evidence type="ECO:0000313" key="3">
    <source>
        <dbReference type="Proteomes" id="UP000583752"/>
    </source>
</evidence>
<keyword evidence="1" id="KW-0472">Membrane</keyword>
<evidence type="ECO:0000256" key="1">
    <source>
        <dbReference type="SAM" id="Phobius"/>
    </source>
</evidence>
<evidence type="ECO:0008006" key="4">
    <source>
        <dbReference type="Google" id="ProtNLM"/>
    </source>
</evidence>
<proteinExistence type="predicted"/>
<protein>
    <recommendedName>
        <fullName evidence="4">Anti-sigma factor</fullName>
    </recommendedName>
</protein>
<name>A0A848HLX2_9BURK</name>